<evidence type="ECO:0000256" key="1">
    <source>
        <dbReference type="SAM" id="SignalP"/>
    </source>
</evidence>
<reference evidence="3" key="1">
    <citation type="journal article" date="2019" name="Int. J. Syst. Evol. Microbiol.">
        <title>The Global Catalogue of Microorganisms (GCM) 10K type strain sequencing project: providing services to taxonomists for standard genome sequencing and annotation.</title>
        <authorList>
            <consortium name="The Broad Institute Genomics Platform"/>
            <consortium name="The Broad Institute Genome Sequencing Center for Infectious Disease"/>
            <person name="Wu L."/>
            <person name="Ma J."/>
        </authorList>
    </citation>
    <scope>NUCLEOTIDE SEQUENCE [LARGE SCALE GENOMIC DNA]</scope>
    <source>
        <strain evidence="3">KCTC 42501</strain>
    </source>
</reference>
<dbReference type="Proteomes" id="UP001595729">
    <property type="component" value="Unassembled WGS sequence"/>
</dbReference>
<organism evidence="2 3">
    <name type="scientific">Hydrogenophaga luteola</name>
    <dbReference type="NCBI Taxonomy" id="1591122"/>
    <lineage>
        <taxon>Bacteria</taxon>
        <taxon>Pseudomonadati</taxon>
        <taxon>Pseudomonadota</taxon>
        <taxon>Betaproteobacteria</taxon>
        <taxon>Burkholderiales</taxon>
        <taxon>Comamonadaceae</taxon>
        <taxon>Hydrogenophaga</taxon>
    </lineage>
</organism>
<comment type="caution">
    <text evidence="2">The sequence shown here is derived from an EMBL/GenBank/DDBJ whole genome shotgun (WGS) entry which is preliminary data.</text>
</comment>
<feature type="chain" id="PRO_5046398548" evidence="1">
    <location>
        <begin position="38"/>
        <end position="163"/>
    </location>
</feature>
<evidence type="ECO:0000313" key="2">
    <source>
        <dbReference type="EMBL" id="MFC3683110.1"/>
    </source>
</evidence>
<gene>
    <name evidence="2" type="ORF">ACFOPI_05860</name>
</gene>
<dbReference type="InterPro" id="IPR006311">
    <property type="entry name" value="TAT_signal"/>
</dbReference>
<sequence length="163" mass="17915">MNTQHPSGMPPPTHDLRRRRWLAMAALLALSPTVAFAAGPVNVDAQGVALKGYDPVAYFEVGQPVKGKPEFSTRFNGAVYWFSSVAHQKAFADDPQRYEPQFGGYCAYGVAQGVKPDIDPSAFAIVDGKLYLNLSPAVQKRWQVDIPGHITQATKNWITLKDQ</sequence>
<accession>A0ABV7W0P8</accession>
<keyword evidence="1" id="KW-0732">Signal</keyword>
<dbReference type="EMBL" id="JBHRXX010000002">
    <property type="protein sequence ID" value="MFC3683110.1"/>
    <property type="molecule type" value="Genomic_DNA"/>
</dbReference>
<evidence type="ECO:0000313" key="3">
    <source>
        <dbReference type="Proteomes" id="UP001595729"/>
    </source>
</evidence>
<proteinExistence type="predicted"/>
<protein>
    <submittedName>
        <fullName evidence="2">YHS domain-containing (Seleno)protein</fullName>
    </submittedName>
</protein>
<feature type="signal peptide" evidence="1">
    <location>
        <begin position="1"/>
        <end position="37"/>
    </location>
</feature>
<name>A0ABV7W0P8_9BURK</name>
<keyword evidence="3" id="KW-1185">Reference proteome</keyword>
<dbReference type="NCBIfam" id="NF041384">
    <property type="entry name" value="YHS_seleno_dom"/>
    <property type="match status" value="1"/>
</dbReference>
<dbReference type="PROSITE" id="PS51318">
    <property type="entry name" value="TAT"/>
    <property type="match status" value="1"/>
</dbReference>
<dbReference type="RefSeq" id="WP_382172036.1">
    <property type="nucleotide sequence ID" value="NZ_JBHRXX010000002.1"/>
</dbReference>